<dbReference type="EMBL" id="JAEDAJ010000004">
    <property type="protein sequence ID" value="MBK0331529.1"/>
    <property type="molecule type" value="Genomic_DNA"/>
</dbReference>
<name>A0ABS1BA85_9MICO</name>
<evidence type="ECO:0000256" key="3">
    <source>
        <dbReference type="ARBA" id="ARBA00023163"/>
    </source>
</evidence>
<accession>A0ABS1BA85</accession>
<sequence>MTPRSAGRPRSFDQEEALRHAAHLFWKHGYSGTTTRMLAQELGISGSSLYAAFGTKADLFDTAVRTYARRYSAIYARALRQPTTEGAISHLLRESAREFTRTEDGQPGCLTTSAVMSDASPTLDVRTFVADLQNTDEALLRRRLEGAWHELAPADAASSPDLSELVLTVWHGLSVRADLGASREQLLCAVDAALDLITGALPCDAHRDDGGRL</sequence>
<dbReference type="Gene3D" id="1.10.357.10">
    <property type="entry name" value="Tetracycline Repressor, domain 2"/>
    <property type="match status" value="1"/>
</dbReference>
<protein>
    <submittedName>
        <fullName evidence="6">TetR/AcrR family transcriptional regulator</fullName>
    </submittedName>
</protein>
<dbReference type="RefSeq" id="WP_200502161.1">
    <property type="nucleotide sequence ID" value="NZ_JAEDAJ010000004.1"/>
</dbReference>
<dbReference type="PANTHER" id="PTHR47506:SF1">
    <property type="entry name" value="HTH-TYPE TRANSCRIPTIONAL REGULATOR YJDC"/>
    <property type="match status" value="1"/>
</dbReference>
<keyword evidence="1" id="KW-0805">Transcription regulation</keyword>
<reference evidence="6 7" key="1">
    <citation type="submission" date="2020-12" db="EMBL/GenBank/DDBJ databases">
        <title>Brachybacterium sp. MASK1Z-5, whole genome shotgun sequence.</title>
        <authorList>
            <person name="Tuo L."/>
        </authorList>
    </citation>
    <scope>NUCLEOTIDE SEQUENCE [LARGE SCALE GENOMIC DNA]</scope>
    <source>
        <strain evidence="6 7">MASK1Z-5</strain>
    </source>
</reference>
<dbReference type="SUPFAM" id="SSF48498">
    <property type="entry name" value="Tetracyclin repressor-like, C-terminal domain"/>
    <property type="match status" value="1"/>
</dbReference>
<dbReference type="SUPFAM" id="SSF46689">
    <property type="entry name" value="Homeodomain-like"/>
    <property type="match status" value="1"/>
</dbReference>
<organism evidence="6 7">
    <name type="scientific">Brachybacterium halotolerans</name>
    <dbReference type="NCBI Taxonomy" id="2795215"/>
    <lineage>
        <taxon>Bacteria</taxon>
        <taxon>Bacillati</taxon>
        <taxon>Actinomycetota</taxon>
        <taxon>Actinomycetes</taxon>
        <taxon>Micrococcales</taxon>
        <taxon>Dermabacteraceae</taxon>
        <taxon>Brachybacterium</taxon>
    </lineage>
</organism>
<dbReference type="Pfam" id="PF00440">
    <property type="entry name" value="TetR_N"/>
    <property type="match status" value="1"/>
</dbReference>
<dbReference type="InterPro" id="IPR036271">
    <property type="entry name" value="Tet_transcr_reg_TetR-rel_C_sf"/>
</dbReference>
<proteinExistence type="predicted"/>
<dbReference type="PANTHER" id="PTHR47506">
    <property type="entry name" value="TRANSCRIPTIONAL REGULATORY PROTEIN"/>
    <property type="match status" value="1"/>
</dbReference>
<evidence type="ECO:0000259" key="5">
    <source>
        <dbReference type="PROSITE" id="PS50977"/>
    </source>
</evidence>
<dbReference type="Proteomes" id="UP000612352">
    <property type="component" value="Unassembled WGS sequence"/>
</dbReference>
<keyword evidence="7" id="KW-1185">Reference proteome</keyword>
<evidence type="ECO:0000313" key="6">
    <source>
        <dbReference type="EMBL" id="MBK0331529.1"/>
    </source>
</evidence>
<dbReference type="InterPro" id="IPR009057">
    <property type="entry name" value="Homeodomain-like_sf"/>
</dbReference>
<comment type="caution">
    <text evidence="6">The sequence shown here is derived from an EMBL/GenBank/DDBJ whole genome shotgun (WGS) entry which is preliminary data.</text>
</comment>
<gene>
    <name evidence="6" type="ORF">I8D64_08950</name>
</gene>
<dbReference type="InterPro" id="IPR001647">
    <property type="entry name" value="HTH_TetR"/>
</dbReference>
<feature type="domain" description="HTH tetR-type" evidence="5">
    <location>
        <begin position="11"/>
        <end position="71"/>
    </location>
</feature>
<feature type="DNA-binding region" description="H-T-H motif" evidence="4">
    <location>
        <begin position="34"/>
        <end position="53"/>
    </location>
</feature>
<evidence type="ECO:0000313" key="7">
    <source>
        <dbReference type="Proteomes" id="UP000612352"/>
    </source>
</evidence>
<keyword evidence="3" id="KW-0804">Transcription</keyword>
<evidence type="ECO:0000256" key="1">
    <source>
        <dbReference type="ARBA" id="ARBA00023015"/>
    </source>
</evidence>
<evidence type="ECO:0000256" key="4">
    <source>
        <dbReference type="PROSITE-ProRule" id="PRU00335"/>
    </source>
</evidence>
<dbReference type="PROSITE" id="PS50977">
    <property type="entry name" value="HTH_TETR_2"/>
    <property type="match status" value="1"/>
</dbReference>
<dbReference type="Gene3D" id="1.10.10.60">
    <property type="entry name" value="Homeodomain-like"/>
    <property type="match status" value="1"/>
</dbReference>
<evidence type="ECO:0000256" key="2">
    <source>
        <dbReference type="ARBA" id="ARBA00023125"/>
    </source>
</evidence>
<keyword evidence="2 4" id="KW-0238">DNA-binding</keyword>